<organism evidence="3">
    <name type="scientific">Enterobius vermicularis</name>
    <name type="common">Human pinworm</name>
    <dbReference type="NCBI Taxonomy" id="51028"/>
    <lineage>
        <taxon>Eukaryota</taxon>
        <taxon>Metazoa</taxon>
        <taxon>Ecdysozoa</taxon>
        <taxon>Nematoda</taxon>
        <taxon>Chromadorea</taxon>
        <taxon>Rhabditida</taxon>
        <taxon>Spirurina</taxon>
        <taxon>Oxyuridomorpha</taxon>
        <taxon>Oxyuroidea</taxon>
        <taxon>Oxyuridae</taxon>
        <taxon>Enterobius</taxon>
    </lineage>
</organism>
<evidence type="ECO:0000313" key="3">
    <source>
        <dbReference type="WBParaSite" id="EVEC_0001090001-mRNA-1"/>
    </source>
</evidence>
<proteinExistence type="predicted"/>
<name>A0A0N4VJ79_ENTVE</name>
<reference evidence="1 2" key="2">
    <citation type="submission" date="2018-10" db="EMBL/GenBank/DDBJ databases">
        <authorList>
            <consortium name="Pathogen Informatics"/>
        </authorList>
    </citation>
    <scope>NUCLEOTIDE SEQUENCE [LARGE SCALE GENOMIC DNA]</scope>
</reference>
<protein>
    <submittedName>
        <fullName evidence="3">Phorbol-ester/DAG-type domain-containing protein</fullName>
    </submittedName>
</protein>
<keyword evidence="2" id="KW-1185">Reference proteome</keyword>
<evidence type="ECO:0000313" key="1">
    <source>
        <dbReference type="EMBL" id="VDD95474.1"/>
    </source>
</evidence>
<dbReference type="EMBL" id="UXUI01010648">
    <property type="protein sequence ID" value="VDD95474.1"/>
    <property type="molecule type" value="Genomic_DNA"/>
</dbReference>
<dbReference type="Proteomes" id="UP000274131">
    <property type="component" value="Unassembled WGS sequence"/>
</dbReference>
<dbReference type="WBParaSite" id="EVEC_0001090001-mRNA-1">
    <property type="protein sequence ID" value="EVEC_0001090001-mRNA-1"/>
    <property type="gene ID" value="EVEC_0001090001"/>
</dbReference>
<gene>
    <name evidence="1" type="ORF">EVEC_LOCUS10225</name>
</gene>
<sequence length="270" mass="30920">MLYALEFDLRCAILKCVKLLKTLGIMHSSHNWNLNSLGSFRKSVTGFAAERSGIDNRAQEKFTVKRTVKYRAPKWTTVFAKNQANFSSFDEFEKNDSCSQLRTDPEFPTDYRYESSGATTFDYDEWQPPSSHAPLSKTEKLLFTSTDNEEENLDICTPKSGSSEFSSRPKYIGETQLNSRTDCSHTASPLAPFENKIEDVLPSQLLPTSQGQLDTKTCICNRPATRVYCLKCGHHCHGRVRKVCSLHRNRMDLMDIRQCWNCQSKDLWED</sequence>
<reference evidence="3" key="1">
    <citation type="submission" date="2017-02" db="UniProtKB">
        <authorList>
            <consortium name="WormBaseParasite"/>
        </authorList>
    </citation>
    <scope>IDENTIFICATION</scope>
</reference>
<dbReference type="AlphaFoldDB" id="A0A0N4VJ79"/>
<evidence type="ECO:0000313" key="2">
    <source>
        <dbReference type="Proteomes" id="UP000274131"/>
    </source>
</evidence>
<accession>A0A0N4VJ79</accession>